<dbReference type="VEuPathDB" id="FungiDB:VP01_3970g6"/>
<proteinExistence type="predicted"/>
<sequence length="150" mass="16387">MAGIGCMLNAYKPSMPGQCLAGRLAVFIGKLVAWVLSITANGQANHSDRALKIGGIKWRYIWDPYLNSITWSKIILGNYVSWGCSQASRHESRGITASRSLCPGWPTSMLALAMKLYSFMNLISQTAPAETEDGLHYTSTLTDIQATIKS</sequence>
<evidence type="ECO:0000313" key="2">
    <source>
        <dbReference type="Proteomes" id="UP000037035"/>
    </source>
</evidence>
<accession>A0A0L6US94</accession>
<keyword evidence="2" id="KW-1185">Reference proteome</keyword>
<dbReference type="STRING" id="27349.A0A0L6US94"/>
<dbReference type="AlphaFoldDB" id="A0A0L6US94"/>
<protein>
    <submittedName>
        <fullName evidence="1">Uncharacterized protein</fullName>
    </submittedName>
</protein>
<dbReference type="EMBL" id="LAVV01009024">
    <property type="protein sequence ID" value="KNZ51406.1"/>
    <property type="molecule type" value="Genomic_DNA"/>
</dbReference>
<dbReference type="Proteomes" id="UP000037035">
    <property type="component" value="Unassembled WGS sequence"/>
</dbReference>
<organism evidence="1 2">
    <name type="scientific">Puccinia sorghi</name>
    <dbReference type="NCBI Taxonomy" id="27349"/>
    <lineage>
        <taxon>Eukaryota</taxon>
        <taxon>Fungi</taxon>
        <taxon>Dikarya</taxon>
        <taxon>Basidiomycota</taxon>
        <taxon>Pucciniomycotina</taxon>
        <taxon>Pucciniomycetes</taxon>
        <taxon>Pucciniales</taxon>
        <taxon>Pucciniaceae</taxon>
        <taxon>Puccinia</taxon>
    </lineage>
</organism>
<name>A0A0L6US94_9BASI</name>
<evidence type="ECO:0000313" key="1">
    <source>
        <dbReference type="EMBL" id="KNZ51406.1"/>
    </source>
</evidence>
<gene>
    <name evidence="1" type="ORF">VP01_3970g6</name>
</gene>
<comment type="caution">
    <text evidence="1">The sequence shown here is derived from an EMBL/GenBank/DDBJ whole genome shotgun (WGS) entry which is preliminary data.</text>
</comment>
<dbReference type="OrthoDB" id="1932925at2759"/>
<reference evidence="1 2" key="1">
    <citation type="submission" date="2015-08" db="EMBL/GenBank/DDBJ databases">
        <title>Next Generation Sequencing and Analysis of the Genome of Puccinia sorghi L Schw, the Causal Agent of Maize Common Rust.</title>
        <authorList>
            <person name="Rochi L."/>
            <person name="Burguener G."/>
            <person name="Darino M."/>
            <person name="Turjanski A."/>
            <person name="Kreff E."/>
            <person name="Dieguez M.J."/>
            <person name="Sacco F."/>
        </authorList>
    </citation>
    <scope>NUCLEOTIDE SEQUENCE [LARGE SCALE GENOMIC DNA]</scope>
    <source>
        <strain evidence="1 2">RO10H11247</strain>
    </source>
</reference>